<evidence type="ECO:0000313" key="3">
    <source>
        <dbReference type="Proteomes" id="UP001259572"/>
    </source>
</evidence>
<dbReference type="RefSeq" id="WP_315722467.1">
    <property type="nucleotide sequence ID" value="NZ_JAVUPU010000001.1"/>
</dbReference>
<accession>A0ABU3Q242</accession>
<dbReference type="EMBL" id="JAVUPU010000001">
    <property type="protein sequence ID" value="MDT9597332.1"/>
    <property type="molecule type" value="Genomic_DNA"/>
</dbReference>
<keyword evidence="1" id="KW-0472">Membrane</keyword>
<keyword evidence="3" id="KW-1185">Reference proteome</keyword>
<feature type="transmembrane region" description="Helical" evidence="1">
    <location>
        <begin position="35"/>
        <end position="54"/>
    </location>
</feature>
<keyword evidence="1" id="KW-1133">Transmembrane helix</keyword>
<gene>
    <name evidence="2" type="ORF">RQX22_00010</name>
</gene>
<keyword evidence="1" id="KW-0812">Transmembrane</keyword>
<sequence length="57" mass="6180">MTVYQQARRFSLSALAVIVTIPLWGSALLNLHEGFLAAAGALWVSAWAIAIFFTSMP</sequence>
<reference evidence="2 3" key="1">
    <citation type="submission" date="2023-05" db="EMBL/GenBank/DDBJ databases">
        <authorList>
            <person name="Guo Y."/>
        </authorList>
    </citation>
    <scope>NUCLEOTIDE SEQUENCE [LARGE SCALE GENOMIC DNA]</scope>
    <source>
        <strain evidence="2 3">GR2756</strain>
    </source>
</reference>
<comment type="caution">
    <text evidence="2">The sequence shown here is derived from an EMBL/GenBank/DDBJ whole genome shotgun (WGS) entry which is preliminary data.</text>
</comment>
<protein>
    <submittedName>
        <fullName evidence="2">Uncharacterized protein</fullName>
    </submittedName>
</protein>
<name>A0ABU3Q242_9SPHN</name>
<evidence type="ECO:0000313" key="2">
    <source>
        <dbReference type="EMBL" id="MDT9597332.1"/>
    </source>
</evidence>
<proteinExistence type="predicted"/>
<feature type="transmembrane region" description="Helical" evidence="1">
    <location>
        <begin position="12"/>
        <end position="29"/>
    </location>
</feature>
<organism evidence="2 3">
    <name type="scientific">Sphingosinicella rhizophila</name>
    <dbReference type="NCBI Taxonomy" id="3050082"/>
    <lineage>
        <taxon>Bacteria</taxon>
        <taxon>Pseudomonadati</taxon>
        <taxon>Pseudomonadota</taxon>
        <taxon>Alphaproteobacteria</taxon>
        <taxon>Sphingomonadales</taxon>
        <taxon>Sphingosinicellaceae</taxon>
        <taxon>Sphingosinicella</taxon>
    </lineage>
</organism>
<evidence type="ECO:0000256" key="1">
    <source>
        <dbReference type="SAM" id="Phobius"/>
    </source>
</evidence>
<dbReference type="Proteomes" id="UP001259572">
    <property type="component" value="Unassembled WGS sequence"/>
</dbReference>